<reference evidence="1 2" key="1">
    <citation type="submission" date="2016-09" db="EMBL/GenBank/DDBJ databases">
        <title>Genome Sequence of Lactobacillus sunkii Strain CG01.</title>
        <authorList>
            <person name="Poehlein A."/>
            <person name="Gabris C."/>
            <person name="Bengelsdorf F.R."/>
            <person name="Duerre P."/>
            <person name="Daniel R."/>
        </authorList>
    </citation>
    <scope>NUCLEOTIDE SEQUENCE [LARGE SCALE GENOMIC DNA]</scope>
    <source>
        <strain evidence="1 2">CG_D</strain>
    </source>
</reference>
<sequence>MIKTLKQLIHVLWAIEKDLRVIASNTEALRKNSKNAIHRRQMMNI</sequence>
<dbReference type="EMBL" id="MIQE01000001">
    <property type="protein sequence ID" value="OFA13307.1"/>
    <property type="molecule type" value="Genomic_DNA"/>
</dbReference>
<dbReference type="STRING" id="481719.LASUN_00400"/>
<gene>
    <name evidence="1" type="ORF">LASUN_00400</name>
</gene>
<name>A0A1E7XJN4_9LACO</name>
<dbReference type="AlphaFoldDB" id="A0A1E7XJN4"/>
<comment type="caution">
    <text evidence="1">The sequence shown here is derived from an EMBL/GenBank/DDBJ whole genome shotgun (WGS) entry which is preliminary data.</text>
</comment>
<proteinExistence type="predicted"/>
<dbReference type="Proteomes" id="UP000177010">
    <property type="component" value="Unassembled WGS sequence"/>
</dbReference>
<organism evidence="1 2">
    <name type="scientific">Lentilactobacillus sunkii</name>
    <dbReference type="NCBI Taxonomy" id="481719"/>
    <lineage>
        <taxon>Bacteria</taxon>
        <taxon>Bacillati</taxon>
        <taxon>Bacillota</taxon>
        <taxon>Bacilli</taxon>
        <taxon>Lactobacillales</taxon>
        <taxon>Lactobacillaceae</taxon>
        <taxon>Lentilactobacillus</taxon>
    </lineage>
</organism>
<evidence type="ECO:0000313" key="2">
    <source>
        <dbReference type="Proteomes" id="UP000177010"/>
    </source>
</evidence>
<accession>A0A1E7XJN4</accession>
<evidence type="ECO:0000313" key="1">
    <source>
        <dbReference type="EMBL" id="OFA13307.1"/>
    </source>
</evidence>
<protein>
    <submittedName>
        <fullName evidence="1">Uncharacterized protein</fullName>
    </submittedName>
</protein>